<dbReference type="InterPro" id="IPR012583">
    <property type="entry name" value="RIX1_N"/>
</dbReference>
<evidence type="ECO:0000313" key="7">
    <source>
        <dbReference type="Proteomes" id="UP000306102"/>
    </source>
</evidence>
<evidence type="ECO:0000256" key="1">
    <source>
        <dbReference type="ARBA" id="ARBA00004123"/>
    </source>
</evidence>
<feature type="compositionally biased region" description="Basic and acidic residues" evidence="4">
    <location>
        <begin position="759"/>
        <end position="778"/>
    </location>
</feature>
<organism evidence="6 7">
    <name type="scientific">Camellia sinensis var. sinensis</name>
    <name type="common">China tea</name>
    <dbReference type="NCBI Taxonomy" id="542762"/>
    <lineage>
        <taxon>Eukaryota</taxon>
        <taxon>Viridiplantae</taxon>
        <taxon>Streptophyta</taxon>
        <taxon>Embryophyta</taxon>
        <taxon>Tracheophyta</taxon>
        <taxon>Spermatophyta</taxon>
        <taxon>Magnoliopsida</taxon>
        <taxon>eudicotyledons</taxon>
        <taxon>Gunneridae</taxon>
        <taxon>Pentapetalae</taxon>
        <taxon>asterids</taxon>
        <taxon>Ericales</taxon>
        <taxon>Theaceae</taxon>
        <taxon>Camellia</taxon>
    </lineage>
</organism>
<evidence type="ECO:0000313" key="6">
    <source>
        <dbReference type="EMBL" id="THG08852.1"/>
    </source>
</evidence>
<keyword evidence="7" id="KW-1185">Reference proteome</keyword>
<keyword evidence="3" id="KW-0539">Nucleus</keyword>
<evidence type="ECO:0000256" key="2">
    <source>
        <dbReference type="ARBA" id="ARBA00010511"/>
    </source>
</evidence>
<feature type="region of interest" description="Disordered" evidence="4">
    <location>
        <begin position="868"/>
        <end position="894"/>
    </location>
</feature>
<dbReference type="GO" id="GO:0005634">
    <property type="term" value="C:nucleus"/>
    <property type="evidence" value="ECO:0007669"/>
    <property type="project" value="UniProtKB-SubCell"/>
</dbReference>
<evidence type="ECO:0000259" key="5">
    <source>
        <dbReference type="Pfam" id="PF08167"/>
    </source>
</evidence>
<evidence type="ECO:0000256" key="4">
    <source>
        <dbReference type="SAM" id="MobiDB-lite"/>
    </source>
</evidence>
<feature type="domain" description="Pre-rRNA-processing protein RIX1 N-terminal" evidence="5">
    <location>
        <begin position="31"/>
        <end position="133"/>
    </location>
</feature>
<sequence length="894" mass="98105">MAAFDHIRNMHDIALKPRLLRTLIREHMPDEKHPLKGPSELSHVVSMVKTHRLLSESLTADSTDPKVVESWKAAVDSWVNRVLMLASSNMPDKCWAGICLLGVTCQECSSERFLASYSIWLPKLQLHIQKTTQFSELFFFTIESGKWAASTAFPHLTYMVSLMQSLGCGNNPFLDILIQCTFSFVIGFQSYACNAKYQLATLHICLLGRFPRVKKDATSQAVKLVQPVLKLLNEDSSEAVWAEAAVVSKILSGKCSVKMFQELGHCLALLPKSRGDEDSWSLMMQKILLSINVHLNDAFQGVEEESKNNEAMRLLIPPGKDPPPPLGSHTIGEALDQRTKRPERLQMSSVSTLMRCCCTMLTSSYPVQVRVPIRPLVALAGRVLMVDGSVTQALFPFMTAMQQEFICSELPILHLYSLELLSSVIKGVRSQLLPHAAEIVRLLTEYFKRCVLPDLRIKFDAVGHPADAKEAKPRSTIPISVQGIAVYLAKEVIDNASVDLDSIAYDGGGTSSSSAYLKASNDVLLQRCQKKRKHASTAGSLEEQPDRVDLEVGLPKDPTPISVKIAALEALEALLTVGGALGAESWRPSIDCLLITVATNACKGGWAKEEKHNFLSSEPVLTWADFQLATLRALLASLLSPARFRPPHLAQGLELFRRGMRETGTKLGEFCAHALLALEVLIHPRALSLIDLSSASNTSFDGINSRFPDVYSYGHKQNTPFSTSTMGKGPDDSNLGDDDLYESWLANDDEIEIPVTNDAGKDKSCTEKPSETCRDPSPEKIPLVADSFSTRVPEESRPEPVSDRVEGKGDEIMVEAPQFQEPIKQGDSTSSVIADGIVSDHVEGELATKPDDFATGIVSTATATSNLERSKQLDVDSDMESLPDIVDGDPDYSD</sequence>
<protein>
    <recommendedName>
        <fullName evidence="5">Pre-rRNA-processing protein RIX1 N-terminal domain-containing protein</fullName>
    </recommendedName>
</protein>
<comment type="similarity">
    <text evidence="2">Belongs to the RIX1/PELP1 family.</text>
</comment>
<dbReference type="Proteomes" id="UP000306102">
    <property type="component" value="Unassembled WGS sequence"/>
</dbReference>
<name>A0A4S4DZC9_CAMSN</name>
<dbReference type="STRING" id="542762.A0A4S4DZC9"/>
<feature type="region of interest" description="Disordered" evidence="4">
    <location>
        <begin position="755"/>
        <end position="781"/>
    </location>
</feature>
<dbReference type="EMBL" id="SDRB02008998">
    <property type="protein sequence ID" value="THG08852.1"/>
    <property type="molecule type" value="Genomic_DNA"/>
</dbReference>
<reference evidence="6 7" key="1">
    <citation type="journal article" date="2018" name="Proc. Natl. Acad. Sci. U.S.A.">
        <title>Draft genome sequence of Camellia sinensis var. sinensis provides insights into the evolution of the tea genome and tea quality.</title>
        <authorList>
            <person name="Wei C."/>
            <person name="Yang H."/>
            <person name="Wang S."/>
            <person name="Zhao J."/>
            <person name="Liu C."/>
            <person name="Gao L."/>
            <person name="Xia E."/>
            <person name="Lu Y."/>
            <person name="Tai Y."/>
            <person name="She G."/>
            <person name="Sun J."/>
            <person name="Cao H."/>
            <person name="Tong W."/>
            <person name="Gao Q."/>
            <person name="Li Y."/>
            <person name="Deng W."/>
            <person name="Jiang X."/>
            <person name="Wang W."/>
            <person name="Chen Q."/>
            <person name="Zhang S."/>
            <person name="Li H."/>
            <person name="Wu J."/>
            <person name="Wang P."/>
            <person name="Li P."/>
            <person name="Shi C."/>
            <person name="Zheng F."/>
            <person name="Jian J."/>
            <person name="Huang B."/>
            <person name="Shan D."/>
            <person name="Shi M."/>
            <person name="Fang C."/>
            <person name="Yue Y."/>
            <person name="Li F."/>
            <person name="Li D."/>
            <person name="Wei S."/>
            <person name="Han B."/>
            <person name="Jiang C."/>
            <person name="Yin Y."/>
            <person name="Xia T."/>
            <person name="Zhang Z."/>
            <person name="Bennetzen J.L."/>
            <person name="Zhao S."/>
            <person name="Wan X."/>
        </authorList>
    </citation>
    <scope>NUCLEOTIDE SEQUENCE [LARGE SCALE GENOMIC DNA]</scope>
    <source>
        <strain evidence="7">cv. Shuchazao</strain>
        <tissue evidence="6">Leaf</tissue>
    </source>
</reference>
<dbReference type="PANTHER" id="PTHR34105">
    <property type="entry name" value="PROLINE-, GLUTAMIC ACID- AND LEUCINE-RICH PROTEIN 1"/>
    <property type="match status" value="1"/>
</dbReference>
<comment type="subcellular location">
    <subcellularLocation>
        <location evidence="1">Nucleus</location>
    </subcellularLocation>
</comment>
<evidence type="ECO:0000256" key="3">
    <source>
        <dbReference type="ARBA" id="ARBA00023242"/>
    </source>
</evidence>
<dbReference type="InterPro" id="IPR016024">
    <property type="entry name" value="ARM-type_fold"/>
</dbReference>
<accession>A0A4S4DZC9</accession>
<dbReference type="SUPFAM" id="SSF48371">
    <property type="entry name" value="ARM repeat"/>
    <property type="match status" value="1"/>
</dbReference>
<proteinExistence type="inferred from homology"/>
<dbReference type="Pfam" id="PF08167">
    <property type="entry name" value="RIX1"/>
    <property type="match status" value="1"/>
</dbReference>
<comment type="caution">
    <text evidence="6">The sequence shown here is derived from an EMBL/GenBank/DDBJ whole genome shotgun (WGS) entry which is preliminary data.</text>
</comment>
<gene>
    <name evidence="6" type="ORF">TEA_017878</name>
</gene>
<dbReference type="GO" id="GO:0006364">
    <property type="term" value="P:rRNA processing"/>
    <property type="evidence" value="ECO:0007669"/>
    <property type="project" value="TreeGrafter"/>
</dbReference>
<feature type="compositionally biased region" description="Acidic residues" evidence="4">
    <location>
        <begin position="875"/>
        <end position="894"/>
    </location>
</feature>
<dbReference type="PANTHER" id="PTHR34105:SF1">
    <property type="entry name" value="PROLINE-, GLUTAMIC ACID- AND LEUCINE-RICH PROTEIN 1"/>
    <property type="match status" value="1"/>
</dbReference>
<dbReference type="AlphaFoldDB" id="A0A4S4DZC9"/>